<dbReference type="SUPFAM" id="SSF74653">
    <property type="entry name" value="TolA/TonB C-terminal domain"/>
    <property type="match status" value="1"/>
</dbReference>
<feature type="domain" description="TonB C-terminal" evidence="5">
    <location>
        <begin position="344"/>
        <end position="440"/>
    </location>
</feature>
<dbReference type="AlphaFoldDB" id="A0A7V8CCD6"/>
<name>A0A7V8CCD6_9GAMM</name>
<evidence type="ECO:0000313" key="6">
    <source>
        <dbReference type="EMBL" id="KAB7629442.1"/>
    </source>
</evidence>
<organism evidence="6 7">
    <name type="scientific">Stenotrophomonas rhizophila</name>
    <dbReference type="NCBI Taxonomy" id="216778"/>
    <lineage>
        <taxon>Bacteria</taxon>
        <taxon>Pseudomonadati</taxon>
        <taxon>Pseudomonadota</taxon>
        <taxon>Gammaproteobacteria</taxon>
        <taxon>Lysobacterales</taxon>
        <taxon>Lysobacteraceae</taxon>
        <taxon>Stenotrophomonas</taxon>
    </lineage>
</organism>
<protein>
    <submittedName>
        <fullName evidence="6">TonB family protein</fullName>
    </submittedName>
</protein>
<dbReference type="GO" id="GO:0016020">
    <property type="term" value="C:membrane"/>
    <property type="evidence" value="ECO:0007669"/>
    <property type="project" value="UniProtKB-SubCell"/>
</dbReference>
<keyword evidence="2" id="KW-0812">Transmembrane</keyword>
<proteinExistence type="predicted"/>
<evidence type="ECO:0000256" key="2">
    <source>
        <dbReference type="ARBA" id="ARBA00022692"/>
    </source>
</evidence>
<gene>
    <name evidence="6" type="ORF">F9K92_14080</name>
</gene>
<sequence length="460" mass="51364">MARPTGITSIASVVGLPMEIVSVYNPRIHYIEGTMDIRKWIIGLGFAPLIASCSWMGPSSPTVDRITEARRNSPIEVKFRGVGPIGNDLLEVVQVRPVSITEVPFPERKRYRVQGRTVLALRAGGAASYEFLQQRAAEEEGARTTLAEHYRQLEGKIGLRFAKDRMESWKAGEQETFKDDFVIEWCKGAWRHIDTDCGSRPVEVISMDRLQRMQRSFEERLASEEVHKEIEQRRLEQSEMERRLQNAAELDARKVAIRADLAELQRCTGHDARAYSMECFRPIQSSLSKHVSNCSRSASFARSDDPEDFLCSEVSSNYTLIDDFRRRDGSGRPGAKLECLEKDCFAEISDDTKIGDQNVRVFRATIGMSGPVLVGVDVSAEGVAGAVQLMQSSGSVELDNWVTARAQRWHYHPATEGHAMRDGQAKVVVSFEVVAEDPTYGSLARVTSVSSWAGAEDGQQ</sequence>
<dbReference type="InterPro" id="IPR006260">
    <property type="entry name" value="TonB/TolA_C"/>
</dbReference>
<keyword evidence="3" id="KW-1133">Transmembrane helix</keyword>
<dbReference type="GO" id="GO:0055085">
    <property type="term" value="P:transmembrane transport"/>
    <property type="evidence" value="ECO:0007669"/>
    <property type="project" value="InterPro"/>
</dbReference>
<accession>A0A7V8CCD6</accession>
<dbReference type="NCBIfam" id="TIGR01352">
    <property type="entry name" value="tonB_Cterm"/>
    <property type="match status" value="1"/>
</dbReference>
<evidence type="ECO:0000256" key="4">
    <source>
        <dbReference type="ARBA" id="ARBA00023136"/>
    </source>
</evidence>
<comment type="caution">
    <text evidence="6">The sequence shown here is derived from an EMBL/GenBank/DDBJ whole genome shotgun (WGS) entry which is preliminary data.</text>
</comment>
<dbReference type="PROSITE" id="PS52015">
    <property type="entry name" value="TONB_CTD"/>
    <property type="match status" value="1"/>
</dbReference>
<evidence type="ECO:0000313" key="7">
    <source>
        <dbReference type="Proteomes" id="UP000449004"/>
    </source>
</evidence>
<evidence type="ECO:0000256" key="1">
    <source>
        <dbReference type="ARBA" id="ARBA00004167"/>
    </source>
</evidence>
<keyword evidence="4" id="KW-0472">Membrane</keyword>
<dbReference type="Pfam" id="PF03544">
    <property type="entry name" value="TonB_C"/>
    <property type="match status" value="1"/>
</dbReference>
<evidence type="ECO:0000256" key="3">
    <source>
        <dbReference type="ARBA" id="ARBA00022989"/>
    </source>
</evidence>
<dbReference type="InterPro" id="IPR037682">
    <property type="entry name" value="TonB_C"/>
</dbReference>
<dbReference type="Proteomes" id="UP000449004">
    <property type="component" value="Unassembled WGS sequence"/>
</dbReference>
<dbReference type="Gene3D" id="3.30.1150.10">
    <property type="match status" value="1"/>
</dbReference>
<dbReference type="RefSeq" id="WP_152153585.1">
    <property type="nucleotide sequence ID" value="NZ_WELC01000018.1"/>
</dbReference>
<reference evidence="6 7" key="1">
    <citation type="submission" date="2019-10" db="EMBL/GenBank/DDBJ databases">
        <title>Halotolerant bacteria associated to Saharan-endemic halophytes Stipa tenacissima L. and Atriplex halimus L mitigate salt stress and promote growth of tomato plants.</title>
        <authorList>
            <person name="Dif G."/>
        </authorList>
    </citation>
    <scope>NUCLEOTIDE SEQUENCE [LARGE SCALE GENOMIC DNA]</scope>
    <source>
        <strain evidence="6 7">IS26</strain>
    </source>
</reference>
<dbReference type="EMBL" id="WELC01000018">
    <property type="protein sequence ID" value="KAB7629442.1"/>
    <property type="molecule type" value="Genomic_DNA"/>
</dbReference>
<evidence type="ECO:0000259" key="5">
    <source>
        <dbReference type="PROSITE" id="PS52015"/>
    </source>
</evidence>
<comment type="subcellular location">
    <subcellularLocation>
        <location evidence="1">Membrane</location>
        <topology evidence="1">Single-pass membrane protein</topology>
    </subcellularLocation>
</comment>